<feature type="signal peptide" evidence="1">
    <location>
        <begin position="1"/>
        <end position="18"/>
    </location>
</feature>
<evidence type="ECO:0000313" key="2">
    <source>
        <dbReference type="EMBL" id="SNT27471.1"/>
    </source>
</evidence>
<evidence type="ECO:0000313" key="3">
    <source>
        <dbReference type="Proteomes" id="UP000198432"/>
    </source>
</evidence>
<dbReference type="Proteomes" id="UP000198432">
    <property type="component" value="Unassembled WGS sequence"/>
</dbReference>
<organism evidence="2 3">
    <name type="scientific">Pontibacter ummariensis</name>
    <dbReference type="NCBI Taxonomy" id="1610492"/>
    <lineage>
        <taxon>Bacteria</taxon>
        <taxon>Pseudomonadati</taxon>
        <taxon>Bacteroidota</taxon>
        <taxon>Cytophagia</taxon>
        <taxon>Cytophagales</taxon>
        <taxon>Hymenobacteraceae</taxon>
        <taxon>Pontibacter</taxon>
    </lineage>
</organism>
<keyword evidence="1" id="KW-0732">Signal</keyword>
<name>A0A239LAI0_9BACT</name>
<evidence type="ECO:0000256" key="1">
    <source>
        <dbReference type="SAM" id="SignalP"/>
    </source>
</evidence>
<reference evidence="3" key="1">
    <citation type="submission" date="2017-06" db="EMBL/GenBank/DDBJ databases">
        <authorList>
            <person name="Varghese N."/>
            <person name="Submissions S."/>
        </authorList>
    </citation>
    <scope>NUCLEOTIDE SEQUENCE [LARGE SCALE GENOMIC DNA]</scope>
    <source>
        <strain evidence="3">NKM1</strain>
    </source>
</reference>
<dbReference type="RefSeq" id="WP_258179141.1">
    <property type="nucleotide sequence ID" value="NZ_FZOQ01000038.1"/>
</dbReference>
<dbReference type="AlphaFoldDB" id="A0A239LAI0"/>
<dbReference type="EMBL" id="FZOQ01000038">
    <property type="protein sequence ID" value="SNT27471.1"/>
    <property type="molecule type" value="Genomic_DNA"/>
</dbReference>
<sequence>MKKTLCLICLLLSTVVLAQSPASDGQGIDPRLLQQDLELLSNSS</sequence>
<feature type="chain" id="PRO_5012715066" evidence="1">
    <location>
        <begin position="19"/>
        <end position="44"/>
    </location>
</feature>
<protein>
    <submittedName>
        <fullName evidence="2">Uncharacterized protein</fullName>
    </submittedName>
</protein>
<accession>A0A239LAI0</accession>
<gene>
    <name evidence="2" type="ORF">SAMN06296052_13824</name>
</gene>
<proteinExistence type="predicted"/>
<keyword evidence="3" id="KW-1185">Reference proteome</keyword>